<dbReference type="Proteomes" id="UP000626109">
    <property type="component" value="Unassembled WGS sequence"/>
</dbReference>
<sequence>MKRQTCLTQHHQQQQQQKQGNPSRRREHPPPKQWPVTSGLLNQRDNYHVSFKTLWFRFKIKIEKHWSHVHSAQLQQCRGFTWANAEQMKRGTCLTQHHNNNRNKATTLGVVSILHRNSGQRPQAFLNERDSYHISFKTIQC</sequence>
<protein>
    <submittedName>
        <fullName evidence="2">Uncharacterized protein</fullName>
    </submittedName>
</protein>
<accession>A0A813J117</accession>
<name>A0A813J117_POLGL</name>
<evidence type="ECO:0000313" key="3">
    <source>
        <dbReference type="Proteomes" id="UP000626109"/>
    </source>
</evidence>
<dbReference type="EMBL" id="CAJNNW010017424">
    <property type="protein sequence ID" value="CAE8660935.1"/>
    <property type="molecule type" value="Genomic_DNA"/>
</dbReference>
<feature type="region of interest" description="Disordered" evidence="1">
    <location>
        <begin position="1"/>
        <end position="39"/>
    </location>
</feature>
<organism evidence="2 3">
    <name type="scientific">Polarella glacialis</name>
    <name type="common">Dinoflagellate</name>
    <dbReference type="NCBI Taxonomy" id="89957"/>
    <lineage>
        <taxon>Eukaryota</taxon>
        <taxon>Sar</taxon>
        <taxon>Alveolata</taxon>
        <taxon>Dinophyceae</taxon>
        <taxon>Suessiales</taxon>
        <taxon>Suessiaceae</taxon>
        <taxon>Polarella</taxon>
    </lineage>
</organism>
<comment type="caution">
    <text evidence="2">The sequence shown here is derived from an EMBL/GenBank/DDBJ whole genome shotgun (WGS) entry which is preliminary data.</text>
</comment>
<proteinExistence type="predicted"/>
<gene>
    <name evidence="2" type="ORF">PGLA2088_LOCUS14347</name>
</gene>
<reference evidence="2" key="1">
    <citation type="submission" date="2021-02" db="EMBL/GenBank/DDBJ databases">
        <authorList>
            <person name="Dougan E. K."/>
            <person name="Rhodes N."/>
            <person name="Thang M."/>
            <person name="Chan C."/>
        </authorList>
    </citation>
    <scope>NUCLEOTIDE SEQUENCE</scope>
</reference>
<feature type="compositionally biased region" description="Low complexity" evidence="1">
    <location>
        <begin position="9"/>
        <end position="19"/>
    </location>
</feature>
<evidence type="ECO:0000313" key="2">
    <source>
        <dbReference type="EMBL" id="CAE8660935.1"/>
    </source>
</evidence>
<evidence type="ECO:0000256" key="1">
    <source>
        <dbReference type="SAM" id="MobiDB-lite"/>
    </source>
</evidence>
<dbReference type="AlphaFoldDB" id="A0A813J117"/>